<comment type="caution">
    <text evidence="8">The sequence shown here is derived from an EMBL/GenBank/DDBJ whole genome shotgun (WGS) entry which is preliminary data.</text>
</comment>
<keyword evidence="3" id="KW-0805">Transcription regulation</keyword>
<evidence type="ECO:0000256" key="2">
    <source>
        <dbReference type="ARBA" id="ARBA00023012"/>
    </source>
</evidence>
<evidence type="ECO:0000256" key="3">
    <source>
        <dbReference type="ARBA" id="ARBA00023015"/>
    </source>
</evidence>
<keyword evidence="2" id="KW-0902">Two-component regulatory system</keyword>
<dbReference type="SUPFAM" id="SSF52172">
    <property type="entry name" value="CheY-like"/>
    <property type="match status" value="1"/>
</dbReference>
<evidence type="ECO:0000313" key="9">
    <source>
        <dbReference type="Proteomes" id="UP000677244"/>
    </source>
</evidence>
<dbReference type="InterPro" id="IPR001789">
    <property type="entry name" value="Sig_transdc_resp-reg_receiver"/>
</dbReference>
<dbReference type="PROSITE" id="PS50110">
    <property type="entry name" value="RESPONSE_REGULATORY"/>
    <property type="match status" value="1"/>
</dbReference>
<gene>
    <name evidence="8" type="ORF">J7I42_09525</name>
</gene>
<keyword evidence="9" id="KW-1185">Reference proteome</keyword>
<protein>
    <submittedName>
        <fullName evidence="8">Response regulator</fullName>
    </submittedName>
</protein>
<accession>A0ABS3YSU4</accession>
<feature type="modified residue" description="4-aspartylphosphate" evidence="6">
    <location>
        <position position="54"/>
    </location>
</feature>
<feature type="domain" description="Response regulatory" evidence="7">
    <location>
        <begin position="5"/>
        <end position="71"/>
    </location>
</feature>
<dbReference type="Pfam" id="PF00072">
    <property type="entry name" value="Response_reg"/>
    <property type="match status" value="1"/>
</dbReference>
<dbReference type="EMBL" id="JAGHKO010000001">
    <property type="protein sequence ID" value="MBO9200500.1"/>
    <property type="molecule type" value="Genomic_DNA"/>
</dbReference>
<dbReference type="PANTHER" id="PTHR48111">
    <property type="entry name" value="REGULATOR OF RPOS"/>
    <property type="match status" value="1"/>
</dbReference>
<evidence type="ECO:0000256" key="6">
    <source>
        <dbReference type="PROSITE-ProRule" id="PRU00169"/>
    </source>
</evidence>
<dbReference type="PANTHER" id="PTHR48111:SF1">
    <property type="entry name" value="TWO-COMPONENT RESPONSE REGULATOR ORR33"/>
    <property type="match status" value="1"/>
</dbReference>
<evidence type="ECO:0000259" key="7">
    <source>
        <dbReference type="PROSITE" id="PS50110"/>
    </source>
</evidence>
<keyword evidence="4" id="KW-0238">DNA-binding</keyword>
<evidence type="ECO:0000313" key="8">
    <source>
        <dbReference type="EMBL" id="MBO9200500.1"/>
    </source>
</evidence>
<keyword evidence="1 6" id="KW-0597">Phosphoprotein</keyword>
<keyword evidence="5" id="KW-0804">Transcription</keyword>
<dbReference type="InterPro" id="IPR039420">
    <property type="entry name" value="WalR-like"/>
</dbReference>
<dbReference type="Proteomes" id="UP000677244">
    <property type="component" value="Unassembled WGS sequence"/>
</dbReference>
<sequence length="71" mass="7707">MKQGRILIVEDERSIADALHDGLKESGYDAISAYYGESGFELFQQEHFDLVLLDVNLGDVSGSGNSAGSDR</sequence>
<name>A0ABS3YSU4_9BACT</name>
<evidence type="ECO:0000256" key="4">
    <source>
        <dbReference type="ARBA" id="ARBA00023125"/>
    </source>
</evidence>
<dbReference type="RefSeq" id="WP_209138541.1">
    <property type="nucleotide sequence ID" value="NZ_JAGHKO010000001.1"/>
</dbReference>
<evidence type="ECO:0000256" key="5">
    <source>
        <dbReference type="ARBA" id="ARBA00023163"/>
    </source>
</evidence>
<proteinExistence type="predicted"/>
<dbReference type="InterPro" id="IPR011006">
    <property type="entry name" value="CheY-like_superfamily"/>
</dbReference>
<organism evidence="8 9">
    <name type="scientific">Niastella soli</name>
    <dbReference type="NCBI Taxonomy" id="2821487"/>
    <lineage>
        <taxon>Bacteria</taxon>
        <taxon>Pseudomonadati</taxon>
        <taxon>Bacteroidota</taxon>
        <taxon>Chitinophagia</taxon>
        <taxon>Chitinophagales</taxon>
        <taxon>Chitinophagaceae</taxon>
        <taxon>Niastella</taxon>
    </lineage>
</organism>
<dbReference type="Gene3D" id="3.40.50.2300">
    <property type="match status" value="1"/>
</dbReference>
<evidence type="ECO:0000256" key="1">
    <source>
        <dbReference type="ARBA" id="ARBA00022553"/>
    </source>
</evidence>
<reference evidence="8 9" key="1">
    <citation type="submission" date="2021-03" db="EMBL/GenBank/DDBJ databases">
        <title>Assistant Professor.</title>
        <authorList>
            <person name="Huq M.A."/>
        </authorList>
    </citation>
    <scope>NUCLEOTIDE SEQUENCE [LARGE SCALE GENOMIC DNA]</scope>
    <source>
        <strain evidence="8 9">MAH-29</strain>
    </source>
</reference>